<gene>
    <name evidence="2" type="ORF">NAS2_0210</name>
</gene>
<keyword evidence="1" id="KW-0812">Transmembrane</keyword>
<dbReference type="AlphaFoldDB" id="A0A4P2VBV8"/>
<protein>
    <submittedName>
        <fullName evidence="2">Uncharacterized protein</fullName>
    </submittedName>
</protein>
<proteinExistence type="predicted"/>
<dbReference type="EMBL" id="AP018732">
    <property type="protein sequence ID" value="BBE41607.1"/>
    <property type="molecule type" value="Genomic_DNA"/>
</dbReference>
<keyword evidence="1" id="KW-1133">Transmembrane helix</keyword>
<name>A0A4P2VBV8_9ARCH</name>
<evidence type="ECO:0000313" key="3">
    <source>
        <dbReference type="Proteomes" id="UP000509448"/>
    </source>
</evidence>
<accession>A0A4P2VBV8</accession>
<sequence>MAVYDYLSRAIGGVYADLVALGASIVALFAMMLFAYEITKKLVKRDLL</sequence>
<evidence type="ECO:0000313" key="2">
    <source>
        <dbReference type="EMBL" id="BBE41607.1"/>
    </source>
</evidence>
<keyword evidence="1" id="KW-0472">Membrane</keyword>
<dbReference type="Proteomes" id="UP000509448">
    <property type="component" value="Chromosome"/>
</dbReference>
<feature type="transmembrane region" description="Helical" evidence="1">
    <location>
        <begin position="12"/>
        <end position="36"/>
    </location>
</feature>
<evidence type="ECO:0000256" key="1">
    <source>
        <dbReference type="SAM" id="Phobius"/>
    </source>
</evidence>
<dbReference type="KEGG" id="ccai:NAS2_0210"/>
<keyword evidence="3" id="KW-1185">Reference proteome</keyword>
<organism evidence="2 3">
    <name type="scientific">Conexivisphaera calida</name>
    <dbReference type="NCBI Taxonomy" id="1874277"/>
    <lineage>
        <taxon>Archaea</taxon>
        <taxon>Nitrososphaerota</taxon>
        <taxon>Conexivisphaeria</taxon>
        <taxon>Conexivisphaerales</taxon>
        <taxon>Conexivisphaeraceae</taxon>
        <taxon>Conexivisphaera</taxon>
    </lineage>
</organism>
<reference evidence="2 3" key="1">
    <citation type="journal article" date="2019" name="ISME J.">
        <title>Isolation and characterization of a thermophilic sulfur- and iron-reducing thaumarchaeote from a terrestrial acidic hot spring.</title>
        <authorList>
            <person name="Kato S."/>
            <person name="Itoh T."/>
            <person name="Yuki M."/>
            <person name="Nagamori M."/>
            <person name="Ohnishi M."/>
            <person name="Uematsu K."/>
            <person name="Suzuki K."/>
            <person name="Takashina T."/>
            <person name="Ohkuma M."/>
        </authorList>
    </citation>
    <scope>NUCLEOTIDE SEQUENCE [LARGE SCALE GENOMIC DNA]</scope>
    <source>
        <strain evidence="2 3">NAS-02</strain>
    </source>
</reference>